<evidence type="ECO:0000256" key="3">
    <source>
        <dbReference type="ARBA" id="ARBA00022475"/>
    </source>
</evidence>
<keyword evidence="3" id="KW-1003">Cell membrane</keyword>
<evidence type="ECO:0000256" key="7">
    <source>
        <dbReference type="ARBA" id="ARBA00023136"/>
    </source>
</evidence>
<dbReference type="NCBIfam" id="TIGR02532">
    <property type="entry name" value="IV_pilin_GFxxxE"/>
    <property type="match status" value="1"/>
</dbReference>
<evidence type="ECO:0000256" key="9">
    <source>
        <dbReference type="ARBA" id="ARBA00043982"/>
    </source>
</evidence>
<dbReference type="InterPro" id="IPR000983">
    <property type="entry name" value="Bac_GSPG_pilin"/>
</dbReference>
<comment type="subcellular location">
    <subcellularLocation>
        <location evidence="1">Cell membrane</location>
        <topology evidence="1">Single-pass membrane protein</topology>
    </subcellularLocation>
    <subcellularLocation>
        <location evidence="2">Cell surface</location>
    </subcellularLocation>
</comment>
<dbReference type="GO" id="GO:0009986">
    <property type="term" value="C:cell surface"/>
    <property type="evidence" value="ECO:0007669"/>
    <property type="project" value="UniProtKB-SubCell"/>
</dbReference>
<name>A0AA89I030_9LACO</name>
<dbReference type="Pfam" id="PF07963">
    <property type="entry name" value="N_methyl"/>
    <property type="match status" value="1"/>
</dbReference>
<reference evidence="10 11" key="1">
    <citation type="journal article" date="2015" name="Genome Announc.">
        <title>Expanding the biotechnology potential of lactobacilli through comparative genomics of 213 strains and associated genera.</title>
        <authorList>
            <person name="Sun Z."/>
            <person name="Harris H.M."/>
            <person name="McCann A."/>
            <person name="Guo C."/>
            <person name="Argimon S."/>
            <person name="Zhang W."/>
            <person name="Yang X."/>
            <person name="Jeffery I.B."/>
            <person name="Cooney J.C."/>
            <person name="Kagawa T.F."/>
            <person name="Liu W."/>
            <person name="Song Y."/>
            <person name="Salvetti E."/>
            <person name="Wrobel A."/>
            <person name="Rasinkangas P."/>
            <person name="Parkhill J."/>
            <person name="Rea M.C."/>
            <person name="O'Sullivan O."/>
            <person name="Ritari J."/>
            <person name="Douillard F.P."/>
            <person name="Paul Ross R."/>
            <person name="Yang R."/>
            <person name="Briner A.E."/>
            <person name="Felis G.E."/>
            <person name="de Vos W.M."/>
            <person name="Barrangou R."/>
            <person name="Klaenhammer T.R."/>
            <person name="Caufield P.W."/>
            <person name="Cui Y."/>
            <person name="Zhang H."/>
            <person name="O'Toole P.W."/>
        </authorList>
    </citation>
    <scope>NUCLEOTIDE SEQUENCE [LARGE SCALE GENOMIC DNA]</scope>
    <source>
        <strain evidence="10 11">DSM 20719</strain>
    </source>
</reference>
<dbReference type="SUPFAM" id="SSF54523">
    <property type="entry name" value="Pili subunits"/>
    <property type="match status" value="1"/>
</dbReference>
<evidence type="ECO:0000256" key="2">
    <source>
        <dbReference type="ARBA" id="ARBA00004241"/>
    </source>
</evidence>
<dbReference type="InterPro" id="IPR016940">
    <property type="entry name" value="ComGC"/>
</dbReference>
<evidence type="ECO:0008006" key="12">
    <source>
        <dbReference type="Google" id="ProtNLM"/>
    </source>
</evidence>
<dbReference type="GO" id="GO:0030420">
    <property type="term" value="P:establishment of competence for transformation"/>
    <property type="evidence" value="ECO:0007669"/>
    <property type="project" value="UniProtKB-KW"/>
</dbReference>
<dbReference type="Gene3D" id="3.30.700.10">
    <property type="entry name" value="Glycoprotein, Type 4 Pilin"/>
    <property type="match status" value="1"/>
</dbReference>
<keyword evidence="5" id="KW-0812">Transmembrane</keyword>
<sequence length="101" mass="11107">MKKKRNAFTLIEMVVVLAVISLLVLLIAPNLMSQRSSAENKTDTALIATIQTQVELAEEDNQPAASLKDLAAGHYLSERQVEHAEKRGITIKGHEVVKNSK</sequence>
<evidence type="ECO:0000256" key="5">
    <source>
        <dbReference type="ARBA" id="ARBA00022692"/>
    </source>
</evidence>
<dbReference type="GO" id="GO:0015627">
    <property type="term" value="C:type II protein secretion system complex"/>
    <property type="evidence" value="ECO:0007669"/>
    <property type="project" value="InterPro"/>
</dbReference>
<dbReference type="GO" id="GO:0015628">
    <property type="term" value="P:protein secretion by the type II secretion system"/>
    <property type="evidence" value="ECO:0007669"/>
    <property type="project" value="InterPro"/>
</dbReference>
<accession>A0AA89I030</accession>
<dbReference type="PIRSF" id="PIRSF029928">
    <property type="entry name" value="Late_competence_ComGC"/>
    <property type="match status" value="1"/>
</dbReference>
<keyword evidence="7" id="KW-0472">Membrane</keyword>
<dbReference type="Proteomes" id="UP000050823">
    <property type="component" value="Unassembled WGS sequence"/>
</dbReference>
<comment type="similarity">
    <text evidence="9">Belongs to the ComGC family.</text>
</comment>
<evidence type="ECO:0000313" key="11">
    <source>
        <dbReference type="Proteomes" id="UP000050823"/>
    </source>
</evidence>
<dbReference type="AlphaFoldDB" id="A0AA89I030"/>
<keyword evidence="8" id="KW-0178">Competence</keyword>
<evidence type="ECO:0000256" key="1">
    <source>
        <dbReference type="ARBA" id="ARBA00004162"/>
    </source>
</evidence>
<dbReference type="EMBL" id="AYZB01000058">
    <property type="protein sequence ID" value="KRM21214.1"/>
    <property type="molecule type" value="Genomic_DNA"/>
</dbReference>
<evidence type="ECO:0000256" key="6">
    <source>
        <dbReference type="ARBA" id="ARBA00022989"/>
    </source>
</evidence>
<organism evidence="10 11">
    <name type="scientific">Latilactobacillus graminis DSM 20719</name>
    <dbReference type="NCBI Taxonomy" id="1423752"/>
    <lineage>
        <taxon>Bacteria</taxon>
        <taxon>Bacillati</taxon>
        <taxon>Bacillota</taxon>
        <taxon>Bacilli</taxon>
        <taxon>Lactobacillales</taxon>
        <taxon>Lactobacillaceae</taxon>
        <taxon>Latilactobacillus</taxon>
    </lineage>
</organism>
<keyword evidence="6" id="KW-1133">Transmembrane helix</keyword>
<evidence type="ECO:0000256" key="8">
    <source>
        <dbReference type="ARBA" id="ARBA00023287"/>
    </source>
</evidence>
<comment type="caution">
    <text evidence="10">The sequence shown here is derived from an EMBL/GenBank/DDBJ whole genome shotgun (WGS) entry which is preliminary data.</text>
</comment>
<keyword evidence="4" id="KW-0488">Methylation</keyword>
<protein>
    <recommendedName>
        <fullName evidence="12">Competence protein ComGC</fullName>
    </recommendedName>
</protein>
<dbReference type="InterPro" id="IPR045584">
    <property type="entry name" value="Pilin-like"/>
</dbReference>
<dbReference type="PRINTS" id="PR00813">
    <property type="entry name" value="BCTERIALGSPG"/>
</dbReference>
<dbReference type="RefSeq" id="WP_057908792.1">
    <property type="nucleotide sequence ID" value="NZ_AYZB01000058.1"/>
</dbReference>
<gene>
    <name evidence="10" type="ORF">FC90_GL001751</name>
</gene>
<evidence type="ECO:0000313" key="10">
    <source>
        <dbReference type="EMBL" id="KRM21214.1"/>
    </source>
</evidence>
<proteinExistence type="inferred from homology"/>
<evidence type="ECO:0000256" key="4">
    <source>
        <dbReference type="ARBA" id="ARBA00022481"/>
    </source>
</evidence>
<dbReference type="NCBIfam" id="NF040999">
    <property type="entry name" value="pilin_ComGC"/>
    <property type="match status" value="1"/>
</dbReference>
<dbReference type="GO" id="GO:0005886">
    <property type="term" value="C:plasma membrane"/>
    <property type="evidence" value="ECO:0007669"/>
    <property type="project" value="UniProtKB-SubCell"/>
</dbReference>
<dbReference type="InterPro" id="IPR012902">
    <property type="entry name" value="N_methyl_site"/>
</dbReference>